<evidence type="ECO:0000256" key="1">
    <source>
        <dbReference type="SAM" id="MobiDB-lite"/>
    </source>
</evidence>
<evidence type="ECO:0000313" key="2">
    <source>
        <dbReference type="EMBL" id="KAJ4976663.1"/>
    </source>
</evidence>
<dbReference type="Proteomes" id="UP001141806">
    <property type="component" value="Unassembled WGS sequence"/>
</dbReference>
<keyword evidence="3" id="KW-1185">Reference proteome</keyword>
<proteinExistence type="predicted"/>
<sequence length="386" mass="44094">MGDPINLIYVYGNYSEDKTVDSARYGYIDVVYDAYSMVLKDIPDGKTVNFSVKVFLSDGIEELVLGSDSDVLHMFHEYENEDQPIQCFVFGVEVSKEFFIDYTVNGYHKSLMQRSSQTLVEKSSLNNKKNVFKKTLCKKTVSTSIVQRFAITGRDYVQRRRELTPGAFSSMTNTQLVNLSNDEDCDSDDQFVDEQVGDEAVGDEAVRDEEVRDEDVGDDEMRDDDSVDFEWGKASIEVGDDDSINSEKDLEGDEDMGGFVDSDGKLSDCKSDDSLDEIDCWVERNIDQTEKGKMRILIEKASTCVCALFDNRHNDNGEKPAKPISDLWLYNTMTRQKELFQCTVIAWKSGQNLCTRLYLIVLLDYTCYGWKLSRRSAIRITYNRMD</sequence>
<reference evidence="2" key="1">
    <citation type="journal article" date="2023" name="Plant J.">
        <title>The genome of the king protea, Protea cynaroides.</title>
        <authorList>
            <person name="Chang J."/>
            <person name="Duong T.A."/>
            <person name="Schoeman C."/>
            <person name="Ma X."/>
            <person name="Roodt D."/>
            <person name="Barker N."/>
            <person name="Li Z."/>
            <person name="Van de Peer Y."/>
            <person name="Mizrachi E."/>
        </authorList>
    </citation>
    <scope>NUCLEOTIDE SEQUENCE</scope>
    <source>
        <tissue evidence="2">Young leaves</tissue>
    </source>
</reference>
<evidence type="ECO:0000313" key="3">
    <source>
        <dbReference type="Proteomes" id="UP001141806"/>
    </source>
</evidence>
<feature type="compositionally biased region" description="Acidic residues" evidence="1">
    <location>
        <begin position="211"/>
        <end position="225"/>
    </location>
</feature>
<accession>A0A9Q0QYE7</accession>
<name>A0A9Q0QYE7_9MAGN</name>
<feature type="region of interest" description="Disordered" evidence="1">
    <location>
        <begin position="196"/>
        <end position="225"/>
    </location>
</feature>
<protein>
    <submittedName>
        <fullName evidence="2">Uncharacterized protein</fullName>
    </submittedName>
</protein>
<dbReference type="AlphaFoldDB" id="A0A9Q0QYE7"/>
<organism evidence="2 3">
    <name type="scientific">Protea cynaroides</name>
    <dbReference type="NCBI Taxonomy" id="273540"/>
    <lineage>
        <taxon>Eukaryota</taxon>
        <taxon>Viridiplantae</taxon>
        <taxon>Streptophyta</taxon>
        <taxon>Embryophyta</taxon>
        <taxon>Tracheophyta</taxon>
        <taxon>Spermatophyta</taxon>
        <taxon>Magnoliopsida</taxon>
        <taxon>Proteales</taxon>
        <taxon>Proteaceae</taxon>
        <taxon>Protea</taxon>
    </lineage>
</organism>
<gene>
    <name evidence="2" type="ORF">NE237_001769</name>
</gene>
<dbReference type="EMBL" id="JAMYWD010000003">
    <property type="protein sequence ID" value="KAJ4976663.1"/>
    <property type="molecule type" value="Genomic_DNA"/>
</dbReference>
<comment type="caution">
    <text evidence="2">The sequence shown here is derived from an EMBL/GenBank/DDBJ whole genome shotgun (WGS) entry which is preliminary data.</text>
</comment>